<sequence>MLCCYYLGCFRIGEVLAFKWNDIALGRSEKEAAVKRLRGGDTLAQVPQAASTRQTTLQEFALPRSIPTSRSGKEAWEKWFSVDPKRGLFCALKDYTKEMIKVDRQKYSERQTLAAAFVKYQTFSQFETEYAGHAATYSGLLQEVQKRKRENKL</sequence>
<keyword evidence="2" id="KW-1185">Reference proteome</keyword>
<organism evidence="1 2">
    <name type="scientific">Aphanomyces invadans</name>
    <dbReference type="NCBI Taxonomy" id="157072"/>
    <lineage>
        <taxon>Eukaryota</taxon>
        <taxon>Sar</taxon>
        <taxon>Stramenopiles</taxon>
        <taxon>Oomycota</taxon>
        <taxon>Saprolegniomycetes</taxon>
        <taxon>Saprolegniales</taxon>
        <taxon>Verrucalvaceae</taxon>
        <taxon>Aphanomyces</taxon>
    </lineage>
</organism>
<dbReference type="Proteomes" id="UP000285060">
    <property type="component" value="Unassembled WGS sequence"/>
</dbReference>
<accession>A0A418AFM3</accession>
<proteinExistence type="predicted"/>
<reference evidence="1 2" key="1">
    <citation type="submission" date="2018-08" db="EMBL/GenBank/DDBJ databases">
        <title>Aphanomyces genome sequencing and annotation.</title>
        <authorList>
            <person name="Minardi D."/>
            <person name="Oidtmann B."/>
            <person name="Van Der Giezen M."/>
            <person name="Studholme D.J."/>
        </authorList>
    </citation>
    <scope>NUCLEOTIDE SEQUENCE [LARGE SCALE GENOMIC DNA]</scope>
    <source>
        <strain evidence="1 2">NJM0002</strain>
    </source>
</reference>
<dbReference type="AlphaFoldDB" id="A0A418AFM3"/>
<dbReference type="EMBL" id="QUSY01003518">
    <property type="protein sequence ID" value="RHY17227.1"/>
    <property type="molecule type" value="Genomic_DNA"/>
</dbReference>
<comment type="caution">
    <text evidence="1">The sequence shown here is derived from an EMBL/GenBank/DDBJ whole genome shotgun (WGS) entry which is preliminary data.</text>
</comment>
<protein>
    <submittedName>
        <fullName evidence="1">Uncharacterized protein</fullName>
    </submittedName>
</protein>
<dbReference type="VEuPathDB" id="FungiDB:H310_15022"/>
<evidence type="ECO:0000313" key="2">
    <source>
        <dbReference type="Proteomes" id="UP000285060"/>
    </source>
</evidence>
<evidence type="ECO:0000313" key="1">
    <source>
        <dbReference type="EMBL" id="RHY17227.1"/>
    </source>
</evidence>
<name>A0A418AFM3_9STRA</name>
<gene>
    <name evidence="1" type="ORF">DYB32_010551</name>
</gene>